<dbReference type="CDD" id="cd18791">
    <property type="entry name" value="SF2_C_RHA"/>
    <property type="match status" value="1"/>
</dbReference>
<comment type="caution">
    <text evidence="11">The sequence shown here is derived from an EMBL/GenBank/DDBJ whole genome shotgun (WGS) entry which is preliminary data.</text>
</comment>
<dbReference type="InterPro" id="IPR002464">
    <property type="entry name" value="DNA/RNA_helicase_DEAH_CS"/>
</dbReference>
<dbReference type="GO" id="GO:0016787">
    <property type="term" value="F:hydrolase activity"/>
    <property type="evidence" value="ECO:0007669"/>
    <property type="project" value="UniProtKB-KW"/>
</dbReference>
<accession>A0A4T0FDT8</accession>
<dbReference type="GO" id="GO:0071013">
    <property type="term" value="C:catalytic step 2 spliceosome"/>
    <property type="evidence" value="ECO:0007669"/>
    <property type="project" value="TreeGrafter"/>
</dbReference>
<evidence type="ECO:0000259" key="10">
    <source>
        <dbReference type="PROSITE" id="PS51194"/>
    </source>
</evidence>
<organism evidence="11 12">
    <name type="scientific">Wallemia hederae</name>
    <dbReference type="NCBI Taxonomy" id="1540922"/>
    <lineage>
        <taxon>Eukaryota</taxon>
        <taxon>Fungi</taxon>
        <taxon>Dikarya</taxon>
        <taxon>Basidiomycota</taxon>
        <taxon>Wallemiomycotina</taxon>
        <taxon>Wallemiomycetes</taxon>
        <taxon>Wallemiales</taxon>
        <taxon>Wallemiaceae</taxon>
        <taxon>Wallemia</taxon>
    </lineage>
</organism>
<dbReference type="InterPro" id="IPR027267">
    <property type="entry name" value="AH/BAR_dom_sf"/>
</dbReference>
<evidence type="ECO:0000256" key="2">
    <source>
        <dbReference type="ARBA" id="ARBA00012552"/>
    </source>
</evidence>
<dbReference type="InterPro" id="IPR007502">
    <property type="entry name" value="Helicase-assoc_dom"/>
</dbReference>
<dbReference type="GO" id="GO:0003723">
    <property type="term" value="F:RNA binding"/>
    <property type="evidence" value="ECO:0007669"/>
    <property type="project" value="TreeGrafter"/>
</dbReference>
<dbReference type="InterPro" id="IPR027417">
    <property type="entry name" value="P-loop_NTPase"/>
</dbReference>
<dbReference type="OrthoDB" id="10253254at2759"/>
<dbReference type="SUPFAM" id="SSF103657">
    <property type="entry name" value="BAR/IMD domain-like"/>
    <property type="match status" value="1"/>
</dbReference>
<evidence type="ECO:0000313" key="11">
    <source>
        <dbReference type="EMBL" id="TIA86352.1"/>
    </source>
</evidence>
<gene>
    <name evidence="11" type="ORF">E3P99_03716</name>
</gene>
<dbReference type="PROSITE" id="PS51194">
    <property type="entry name" value="HELICASE_CTER"/>
    <property type="match status" value="1"/>
</dbReference>
<dbReference type="Pfam" id="PF07717">
    <property type="entry name" value="OB_NTP_bind"/>
    <property type="match status" value="1"/>
</dbReference>
<dbReference type="PANTHER" id="PTHR18934">
    <property type="entry name" value="ATP-DEPENDENT RNA HELICASE"/>
    <property type="match status" value="1"/>
</dbReference>
<dbReference type="SMART" id="SM00847">
    <property type="entry name" value="HA2"/>
    <property type="match status" value="1"/>
</dbReference>
<keyword evidence="4" id="KW-0378">Hydrolase</keyword>
<dbReference type="SUPFAM" id="SSF52540">
    <property type="entry name" value="P-loop containing nucleoside triphosphate hydrolases"/>
    <property type="match status" value="1"/>
</dbReference>
<dbReference type="Pfam" id="PF04408">
    <property type="entry name" value="WHD_HA2"/>
    <property type="match status" value="1"/>
</dbReference>
<feature type="compositionally biased region" description="Polar residues" evidence="8">
    <location>
        <begin position="1349"/>
        <end position="1368"/>
    </location>
</feature>
<dbReference type="SMART" id="SM00490">
    <property type="entry name" value="HELICc"/>
    <property type="match status" value="1"/>
</dbReference>
<dbReference type="PANTHER" id="PTHR18934:SF136">
    <property type="entry name" value="ATP-DEPENDENT RNA HELICASE DHX35-RELATED"/>
    <property type="match status" value="1"/>
</dbReference>
<dbReference type="PROSITE" id="PS51192">
    <property type="entry name" value="HELICASE_ATP_BIND_1"/>
    <property type="match status" value="1"/>
</dbReference>
<keyword evidence="7" id="KW-0687">Ribonucleoprotein</keyword>
<comment type="similarity">
    <text evidence="1">Belongs to the bacterial ribosomal protein bL33 family.</text>
</comment>
<dbReference type="Gene3D" id="2.20.28.120">
    <property type="entry name" value="Ribosomal protein L33"/>
    <property type="match status" value="1"/>
</dbReference>
<dbReference type="Gene3D" id="3.40.50.300">
    <property type="entry name" value="P-loop containing nucleotide triphosphate hydrolases"/>
    <property type="match status" value="2"/>
</dbReference>
<dbReference type="GO" id="GO:0003724">
    <property type="term" value="F:RNA helicase activity"/>
    <property type="evidence" value="ECO:0007669"/>
    <property type="project" value="UniProtKB-EC"/>
</dbReference>
<sequence length="1574" mass="176227">MAKNKARTVLVRLVSTAKTGFFYQCQRPRLSEKLSAIKYDPKARTLHGRKAVISVYYARQHELEFEYFTASLHHDGNFLEAWNYSASSLDRASEAEGSLTISSLHNSNGGLQGQREALPIYKHQLPQYLMEEGWATPPYTIACTQPRRVAATSIAQRVAQEVGSVLGDEVGYSIRFEDLSSKSRTRLKYLTDGMLFRETLMDPLLSKYSVIMIDEAHERNSYTDILLGVLKKPELRLVVSSATLTAEKFIDFFGGPEKCGAISLDGRMHPVEVSYTKEPAPDYVRAAVETVQGKGDILVFLTGRDEIDTALQLLNDSMLAGRRQPESLMGLPLHAGLTSEEQLKIFDRPPIGVRKVVFSTNIAEASVTIDGIRFVVDSGFVKLRHFNPATGIDVLSVSPCSKASLTQRAGRAGRTAPGKAFRLFPESALSRLENSTVPEICRTDLTGFILQLKALGINNVLRFDYLDNPPSSMLVRALELLYALGALDDSGHLTPHLGMKMAEMPLDPMMAKILLSSISFECSEEILTIAAMTHVQNPFLTHDGQGELERRKFVAEEGDHLTLLNAYNAFVTIGRSSSRWAGQHRLNFKALSRAVSIRSQLSKYLEKFGLNPHLSAGVDQETIRRCLVSGYFKNAAKFNADGTYTLVNGNQIVSVHPSSVMFTRSPPTKWVVFHEIVETTKIFIRDLTVIKDDWLTDEALTRGFYQSNETSRKGDGESKRTMEESLQRNSLWTDDLHLDGLFELLHKNLQENTHLSQFIETQFKAETDAIKALKARRRLESANEFTLSISFDFLNQDTEIQVRKRYAEELQHIVSVLNKETAALRSKIKSKESLVDSYLLPLQRLNDSTTQLHADYKNQLIQFNDSGNELQDCIEQLPSISIKVPILGERHDCYLGRDIFNWFRLKMKLSDQQTNELCTNLPIRNVNTLKNAFENAFDLDSYYQFTTQHQQLKGVLDETLSSYMQSRTQLHRQRMYVEEVIEDTLKALQALEHNRLSLIRHALARFNQSQGTQLKGLQEAVNASALALQTFNPTTDLQAFIDQYKTGPFRPSIYQSPLPTTLKDTNFTLFGPDLSHLIPCPDVVAPLQRSSPLALSLLLRSLDKKYAEVKEPEHVRKVWVLDIPLATCHNVGLALNNVPNVKDIEALEEVMNGVQAPILAACVRLFALELNPPLGGLHTWEDARALYPKYIEEGHEVSAQEVQKVFERVPLLNLVTLNEIIVHLNGVLTSTSTGSKSEDEIYLQKVSLMLVRSIFRPRVESDLTIQDRHMTNLLIDLIKRPSDILTPIIDRKATELTPTKAPQRKRTKPIDERVLRSTFNSSISSAGSSRHLTPDELLDQLEFGNTGLRSRSTSIVNDSKQTSPTQEVKSPLSVANMDKVNDHAQERATDRVKNDGYLNNDAVPQDTEDDILDIIDGPRDNRDSYVSGRSAGKSEEGGEVTGQATTTSPVEHTPVPADTTHENGAAEKLSADARAFVESEEPAQTRSQTPPPPVVEERTRAYLSDEDEDAPPAFVTAAIEADRPVDDEEERSSKRSSYASHLSRDNSTKTNSARSSLNRGSRVKRNNPLKLANP</sequence>
<evidence type="ECO:0000256" key="5">
    <source>
        <dbReference type="ARBA" id="ARBA00022840"/>
    </source>
</evidence>
<dbReference type="PROSITE" id="PS00690">
    <property type="entry name" value="DEAH_ATP_HELICASE"/>
    <property type="match status" value="1"/>
</dbReference>
<dbReference type="InterPro" id="IPR011332">
    <property type="entry name" value="Ribosomal_zn-bd"/>
</dbReference>
<dbReference type="InterPro" id="IPR001650">
    <property type="entry name" value="Helicase_C-like"/>
</dbReference>
<evidence type="ECO:0000313" key="12">
    <source>
        <dbReference type="Proteomes" id="UP000310189"/>
    </source>
</evidence>
<dbReference type="InterPro" id="IPR038584">
    <property type="entry name" value="Ribosomal_bL33_sf"/>
</dbReference>
<dbReference type="InterPro" id="IPR048333">
    <property type="entry name" value="HA2_WH"/>
</dbReference>
<proteinExistence type="inferred from homology"/>
<keyword evidence="6" id="KW-0689">Ribosomal protein</keyword>
<dbReference type="SUPFAM" id="SSF48350">
    <property type="entry name" value="GTPase activation domain, GAP"/>
    <property type="match status" value="1"/>
</dbReference>
<evidence type="ECO:0000256" key="6">
    <source>
        <dbReference type="ARBA" id="ARBA00022980"/>
    </source>
</evidence>
<dbReference type="GO" id="GO:0006412">
    <property type="term" value="P:translation"/>
    <property type="evidence" value="ECO:0007669"/>
    <property type="project" value="InterPro"/>
</dbReference>
<dbReference type="InterPro" id="IPR011709">
    <property type="entry name" value="DEAD-box_helicase_OB_fold"/>
</dbReference>
<dbReference type="GO" id="GO:0005524">
    <property type="term" value="F:ATP binding"/>
    <property type="evidence" value="ECO:0007669"/>
    <property type="project" value="UniProtKB-KW"/>
</dbReference>
<dbReference type="Gene3D" id="1.20.1270.60">
    <property type="entry name" value="Arfaptin homology (AH) domain/BAR domain"/>
    <property type="match status" value="1"/>
</dbReference>
<evidence type="ECO:0000256" key="1">
    <source>
        <dbReference type="ARBA" id="ARBA00007596"/>
    </source>
</evidence>
<evidence type="ECO:0000259" key="9">
    <source>
        <dbReference type="PROSITE" id="PS51192"/>
    </source>
</evidence>
<dbReference type="InterPro" id="IPR014001">
    <property type="entry name" value="Helicase_ATP-bd"/>
</dbReference>
<evidence type="ECO:0000256" key="3">
    <source>
        <dbReference type="ARBA" id="ARBA00022741"/>
    </source>
</evidence>
<dbReference type="EMBL" id="SPNW01000083">
    <property type="protein sequence ID" value="TIA86352.1"/>
    <property type="molecule type" value="Genomic_DNA"/>
</dbReference>
<dbReference type="Pfam" id="PF21010">
    <property type="entry name" value="HA2_C"/>
    <property type="match status" value="1"/>
</dbReference>
<evidence type="ECO:0000256" key="4">
    <source>
        <dbReference type="ARBA" id="ARBA00022801"/>
    </source>
</evidence>
<reference evidence="11 12" key="1">
    <citation type="submission" date="2019-03" db="EMBL/GenBank/DDBJ databases">
        <title>Sequencing 23 genomes of Wallemia ichthyophaga.</title>
        <authorList>
            <person name="Gostincar C."/>
        </authorList>
    </citation>
    <scope>NUCLEOTIDE SEQUENCE [LARGE SCALE GENOMIC DNA]</scope>
    <source>
        <strain evidence="11 12">EXF-5753</strain>
    </source>
</reference>
<dbReference type="EC" id="3.6.4.13" evidence="2"/>
<keyword evidence="5" id="KW-0067">ATP-binding</keyword>
<feature type="compositionally biased region" description="Basic and acidic residues" evidence="8">
    <location>
        <begin position="1459"/>
        <end position="1477"/>
    </location>
</feature>
<dbReference type="SMART" id="SM00487">
    <property type="entry name" value="DEXDc"/>
    <property type="match status" value="1"/>
</dbReference>
<keyword evidence="3" id="KW-0547">Nucleotide-binding</keyword>
<feature type="compositionally biased region" description="Polar residues" evidence="8">
    <location>
        <begin position="1548"/>
        <end position="1559"/>
    </location>
</feature>
<feature type="compositionally biased region" description="Basic and acidic residues" evidence="8">
    <location>
        <begin position="1379"/>
        <end position="1394"/>
    </location>
</feature>
<feature type="domain" description="Helicase ATP-binding" evidence="9">
    <location>
        <begin position="124"/>
        <end position="262"/>
    </location>
</feature>
<dbReference type="SUPFAM" id="SSF57829">
    <property type="entry name" value="Zn-binding ribosomal proteins"/>
    <property type="match status" value="1"/>
</dbReference>
<dbReference type="GO" id="GO:0005840">
    <property type="term" value="C:ribosome"/>
    <property type="evidence" value="ECO:0007669"/>
    <property type="project" value="UniProtKB-KW"/>
</dbReference>
<feature type="domain" description="Helicase C-terminal" evidence="10">
    <location>
        <begin position="283"/>
        <end position="456"/>
    </location>
</feature>
<dbReference type="Gene3D" id="1.20.120.1080">
    <property type="match status" value="1"/>
</dbReference>
<dbReference type="Pfam" id="PF00271">
    <property type="entry name" value="Helicase_C"/>
    <property type="match status" value="1"/>
</dbReference>
<evidence type="ECO:0000256" key="8">
    <source>
        <dbReference type="SAM" id="MobiDB-lite"/>
    </source>
</evidence>
<protein>
    <recommendedName>
        <fullName evidence="2">RNA helicase</fullName>
        <ecNumber evidence="2">3.6.4.13</ecNumber>
    </recommendedName>
</protein>
<name>A0A4T0FDT8_9BASI</name>
<dbReference type="InterPro" id="IPR008936">
    <property type="entry name" value="Rho_GTPase_activation_prot"/>
</dbReference>
<dbReference type="Proteomes" id="UP000310189">
    <property type="component" value="Unassembled WGS sequence"/>
</dbReference>
<keyword evidence="12" id="KW-1185">Reference proteome</keyword>
<feature type="region of interest" description="Disordered" evidence="8">
    <location>
        <begin position="1349"/>
        <end position="1574"/>
    </location>
</feature>
<evidence type="ECO:0000256" key="7">
    <source>
        <dbReference type="ARBA" id="ARBA00023274"/>
    </source>
</evidence>